<evidence type="ECO:0000256" key="3">
    <source>
        <dbReference type="ARBA" id="ARBA00022989"/>
    </source>
</evidence>
<gene>
    <name evidence="6" type="ORF">D5F01_LYC20177</name>
</gene>
<dbReference type="SUPFAM" id="SSF48652">
    <property type="entry name" value="Tetraspanin"/>
    <property type="match status" value="1"/>
</dbReference>
<name>A0A6G0HQ55_LARCR</name>
<dbReference type="Gene3D" id="1.10.1450.10">
    <property type="entry name" value="Tetraspanin"/>
    <property type="match status" value="1"/>
</dbReference>
<dbReference type="PANTHER" id="PTHR19282:SF456">
    <property type="entry name" value="CD63 MOLECULE"/>
    <property type="match status" value="1"/>
</dbReference>
<reference evidence="6 7" key="1">
    <citation type="submission" date="2019-07" db="EMBL/GenBank/DDBJ databases">
        <title>Chromosome genome assembly for large yellow croaker.</title>
        <authorList>
            <person name="Xiao S."/>
        </authorList>
    </citation>
    <scope>NUCLEOTIDE SEQUENCE [LARGE SCALE GENOMIC DNA]</scope>
    <source>
        <strain evidence="6">JMULYC20181020</strain>
        <tissue evidence="6">Muscle</tissue>
    </source>
</reference>
<dbReference type="Pfam" id="PF00335">
    <property type="entry name" value="Tetraspanin"/>
    <property type="match status" value="1"/>
</dbReference>
<evidence type="ECO:0000256" key="1">
    <source>
        <dbReference type="ARBA" id="ARBA00004141"/>
    </source>
</evidence>
<dbReference type="EMBL" id="REGW02000020">
    <property type="protein sequence ID" value="KAE8281203.1"/>
    <property type="molecule type" value="Genomic_DNA"/>
</dbReference>
<dbReference type="GO" id="GO:0005886">
    <property type="term" value="C:plasma membrane"/>
    <property type="evidence" value="ECO:0007669"/>
    <property type="project" value="TreeGrafter"/>
</dbReference>
<evidence type="ECO:0008006" key="8">
    <source>
        <dbReference type="Google" id="ProtNLM"/>
    </source>
</evidence>
<comment type="caution">
    <text evidence="6">The sequence shown here is derived from an EMBL/GenBank/DDBJ whole genome shotgun (WGS) entry which is preliminary data.</text>
</comment>
<organism evidence="6 7">
    <name type="scientific">Larimichthys crocea</name>
    <name type="common">Large yellow croaker</name>
    <name type="synonym">Pseudosciaena crocea</name>
    <dbReference type="NCBI Taxonomy" id="215358"/>
    <lineage>
        <taxon>Eukaryota</taxon>
        <taxon>Metazoa</taxon>
        <taxon>Chordata</taxon>
        <taxon>Craniata</taxon>
        <taxon>Vertebrata</taxon>
        <taxon>Euteleostomi</taxon>
        <taxon>Actinopterygii</taxon>
        <taxon>Neopterygii</taxon>
        <taxon>Teleostei</taxon>
        <taxon>Neoteleostei</taxon>
        <taxon>Acanthomorphata</taxon>
        <taxon>Eupercaria</taxon>
        <taxon>Sciaenidae</taxon>
        <taxon>Larimichthys</taxon>
    </lineage>
</organism>
<evidence type="ECO:0000313" key="6">
    <source>
        <dbReference type="EMBL" id="KAE8281203.1"/>
    </source>
</evidence>
<comment type="subcellular location">
    <subcellularLocation>
        <location evidence="1">Membrane</location>
        <topology evidence="1">Multi-pass membrane protein</topology>
    </subcellularLocation>
</comment>
<dbReference type="PANTHER" id="PTHR19282">
    <property type="entry name" value="TETRASPANIN"/>
    <property type="match status" value="1"/>
</dbReference>
<evidence type="ECO:0000256" key="2">
    <source>
        <dbReference type="ARBA" id="ARBA00022692"/>
    </source>
</evidence>
<dbReference type="GO" id="GO:1900746">
    <property type="term" value="P:regulation of vascular endothelial growth factor signaling pathway"/>
    <property type="evidence" value="ECO:0007669"/>
    <property type="project" value="TreeGrafter"/>
</dbReference>
<keyword evidence="2 5" id="KW-0812">Transmembrane</keyword>
<sequence length="243" mass="25896">MGKVNQCLKRLFIAFNALFAIFGGLMIYGLIKSSAYSHQMSAVGGPSVGWAWAFALGVLGISCLGIFAGHSEKPLALKIFAGFMGVGMIVMMIFGIMSAVGKEQMKTSMQDTEMVKALLHTSEMSEALNQLQEAGHCCGITGASDWGDVIPDSCACHSSGYTYSAYASGCKAKPQGTTGPNQIYAETCSKYIFGLLDMIFNMALGLFFGFAVVALLGLLISLLMVHQVNRHDDAGASFNMKGY</sequence>
<dbReference type="InterPro" id="IPR018499">
    <property type="entry name" value="Tetraspanin/Peripherin"/>
</dbReference>
<dbReference type="AlphaFoldDB" id="A0A6G0HQ55"/>
<feature type="transmembrane region" description="Helical" evidence="5">
    <location>
        <begin position="75"/>
        <end position="100"/>
    </location>
</feature>
<feature type="transmembrane region" description="Helical" evidence="5">
    <location>
        <begin position="51"/>
        <end position="68"/>
    </location>
</feature>
<proteinExistence type="predicted"/>
<dbReference type="Proteomes" id="UP000424527">
    <property type="component" value="Unassembled WGS sequence"/>
</dbReference>
<evidence type="ECO:0000256" key="5">
    <source>
        <dbReference type="SAM" id="Phobius"/>
    </source>
</evidence>
<accession>A0A6G0HQ55</accession>
<keyword evidence="3 5" id="KW-1133">Transmembrane helix</keyword>
<protein>
    <recommendedName>
        <fullName evidence="8">Tetraspanin</fullName>
    </recommendedName>
</protein>
<feature type="transmembrane region" description="Helical" evidence="5">
    <location>
        <begin position="12"/>
        <end position="31"/>
    </location>
</feature>
<evidence type="ECO:0000313" key="7">
    <source>
        <dbReference type="Proteomes" id="UP000424527"/>
    </source>
</evidence>
<evidence type="ECO:0000256" key="4">
    <source>
        <dbReference type="ARBA" id="ARBA00023136"/>
    </source>
</evidence>
<dbReference type="CDD" id="cd03127">
    <property type="entry name" value="tetraspanin_LEL"/>
    <property type="match status" value="1"/>
</dbReference>
<keyword evidence="4 5" id="KW-0472">Membrane</keyword>
<dbReference type="InterPro" id="IPR008952">
    <property type="entry name" value="Tetraspanin_EC2_sf"/>
</dbReference>
<feature type="transmembrane region" description="Helical" evidence="5">
    <location>
        <begin position="199"/>
        <end position="225"/>
    </location>
</feature>
<keyword evidence="7" id="KW-1185">Reference proteome</keyword>